<evidence type="ECO:0000313" key="1">
    <source>
        <dbReference type="EMBL" id="CAB4158806.1"/>
    </source>
</evidence>
<proteinExistence type="predicted"/>
<gene>
    <name evidence="1" type="ORF">UFOVP708_25</name>
</gene>
<name>A0A6J5NM78_9CAUD</name>
<accession>A0A6J5NM78</accession>
<dbReference type="EMBL" id="LR796683">
    <property type="protein sequence ID" value="CAB4158806.1"/>
    <property type="molecule type" value="Genomic_DNA"/>
</dbReference>
<protein>
    <submittedName>
        <fullName evidence="1">Uncharacterized protein</fullName>
    </submittedName>
</protein>
<sequence length="59" mass="6498">MPTTVRDGLASVIAHLTEEQRNLLNCRRDGLIDGRTAFLAIRAILHAKQELREALATSA</sequence>
<reference evidence="1" key="1">
    <citation type="submission" date="2020-04" db="EMBL/GenBank/DDBJ databases">
        <authorList>
            <person name="Chiriac C."/>
            <person name="Salcher M."/>
            <person name="Ghai R."/>
            <person name="Kavagutti S V."/>
        </authorList>
    </citation>
    <scope>NUCLEOTIDE SEQUENCE</scope>
</reference>
<organism evidence="1">
    <name type="scientific">uncultured Caudovirales phage</name>
    <dbReference type="NCBI Taxonomy" id="2100421"/>
    <lineage>
        <taxon>Viruses</taxon>
        <taxon>Duplodnaviria</taxon>
        <taxon>Heunggongvirae</taxon>
        <taxon>Uroviricota</taxon>
        <taxon>Caudoviricetes</taxon>
        <taxon>Peduoviridae</taxon>
        <taxon>Maltschvirus</taxon>
        <taxon>Maltschvirus maltsch</taxon>
    </lineage>
</organism>